<evidence type="ECO:0000256" key="2">
    <source>
        <dbReference type="ARBA" id="ARBA00023136"/>
    </source>
</evidence>
<dbReference type="Gene3D" id="3.30.1330.60">
    <property type="entry name" value="OmpA-like domain"/>
    <property type="match status" value="1"/>
</dbReference>
<dbReference type="PANTHER" id="PTHR30329">
    <property type="entry name" value="STATOR ELEMENT OF FLAGELLAR MOTOR COMPLEX"/>
    <property type="match status" value="1"/>
</dbReference>
<dbReference type="STRING" id="858640.A3K86_19385"/>
<keyword evidence="8" id="KW-1185">Reference proteome</keyword>
<evidence type="ECO:0000256" key="1">
    <source>
        <dbReference type="ARBA" id="ARBA00004442"/>
    </source>
</evidence>
<dbReference type="EMBL" id="LVHF01000033">
    <property type="protein sequence ID" value="OAN11130.1"/>
    <property type="molecule type" value="Genomic_DNA"/>
</dbReference>
<evidence type="ECO:0000256" key="3">
    <source>
        <dbReference type="ARBA" id="ARBA00023237"/>
    </source>
</evidence>
<dbReference type="SUPFAM" id="SSF103088">
    <property type="entry name" value="OmpA-like"/>
    <property type="match status" value="1"/>
</dbReference>
<evidence type="ECO:0000313" key="8">
    <source>
        <dbReference type="Proteomes" id="UP000078503"/>
    </source>
</evidence>
<reference evidence="7 8" key="1">
    <citation type="submission" date="2016-03" db="EMBL/GenBank/DDBJ databases">
        <title>Photobacterium proteolyticum sp. nov. a protease producing bacterium isolated from ocean sediments of Laizhou Bay.</title>
        <authorList>
            <person name="Li Y."/>
        </authorList>
    </citation>
    <scope>NUCLEOTIDE SEQUENCE [LARGE SCALE GENOMIC DNA]</scope>
    <source>
        <strain evidence="7 8">R-40508</strain>
    </source>
</reference>
<organism evidence="7 8">
    <name type="scientific">Photobacterium jeanii</name>
    <dbReference type="NCBI Taxonomy" id="858640"/>
    <lineage>
        <taxon>Bacteria</taxon>
        <taxon>Pseudomonadati</taxon>
        <taxon>Pseudomonadota</taxon>
        <taxon>Gammaproteobacteria</taxon>
        <taxon>Vibrionales</taxon>
        <taxon>Vibrionaceae</taxon>
        <taxon>Photobacterium</taxon>
    </lineage>
</organism>
<dbReference type="InterPro" id="IPR036737">
    <property type="entry name" value="OmpA-like_sf"/>
</dbReference>
<dbReference type="InterPro" id="IPR050330">
    <property type="entry name" value="Bact_OuterMem_StrucFunc"/>
</dbReference>
<dbReference type="CDD" id="cd07185">
    <property type="entry name" value="OmpA_C-like"/>
    <property type="match status" value="1"/>
</dbReference>
<dbReference type="AlphaFoldDB" id="A0A178K1E7"/>
<dbReference type="InterPro" id="IPR006664">
    <property type="entry name" value="OMP_bac"/>
</dbReference>
<dbReference type="PROSITE" id="PS51123">
    <property type="entry name" value="OMPA_2"/>
    <property type="match status" value="1"/>
</dbReference>
<dbReference type="InterPro" id="IPR006665">
    <property type="entry name" value="OmpA-like"/>
</dbReference>
<keyword evidence="5" id="KW-0732">Signal</keyword>
<feature type="signal peptide" evidence="5">
    <location>
        <begin position="1"/>
        <end position="24"/>
    </location>
</feature>
<keyword evidence="3" id="KW-0998">Cell outer membrane</keyword>
<comment type="subcellular location">
    <subcellularLocation>
        <location evidence="1">Cell outer membrane</location>
    </subcellularLocation>
</comment>
<dbReference type="RefSeq" id="WP_068335270.1">
    <property type="nucleotide sequence ID" value="NZ_LVHF01000033.1"/>
</dbReference>
<dbReference type="Pfam" id="PF00691">
    <property type="entry name" value="OmpA"/>
    <property type="match status" value="1"/>
</dbReference>
<sequence length="202" mass="22236">MNIHSLFTSLLFVWVIALTGCATSVDDNPPIADQSRDLRDDDDDGVINARDKCAGTPHSAIVDNDGCPTYVDNQEEGKIHVLFANDSSQIPPEYQAQINEMSQFLKTHPSTYLELKGYASPVGSHKYNIALSQRRALAVKNQLLSAGVPESRIKTVGFGDNEPISADSTELTNTLSRRVVAQVKTSTNKVVEEWTIFTVRQN</sequence>
<evidence type="ECO:0000313" key="7">
    <source>
        <dbReference type="EMBL" id="OAN11130.1"/>
    </source>
</evidence>
<dbReference type="OrthoDB" id="9805832at2"/>
<protein>
    <recommendedName>
        <fullName evidence="6">OmpA-like domain-containing protein</fullName>
    </recommendedName>
</protein>
<dbReference type="GO" id="GO:0009279">
    <property type="term" value="C:cell outer membrane"/>
    <property type="evidence" value="ECO:0007669"/>
    <property type="project" value="UniProtKB-SubCell"/>
</dbReference>
<feature type="domain" description="OmpA-like" evidence="6">
    <location>
        <begin position="70"/>
        <end position="187"/>
    </location>
</feature>
<feature type="chain" id="PRO_5008089878" description="OmpA-like domain-containing protein" evidence="5">
    <location>
        <begin position="25"/>
        <end position="202"/>
    </location>
</feature>
<dbReference type="PRINTS" id="PR01021">
    <property type="entry name" value="OMPADOMAIN"/>
</dbReference>
<accession>A0A178K1E7</accession>
<name>A0A178K1E7_9GAMM</name>
<gene>
    <name evidence="7" type="ORF">A3K86_19385</name>
</gene>
<dbReference type="Proteomes" id="UP000078503">
    <property type="component" value="Unassembled WGS sequence"/>
</dbReference>
<evidence type="ECO:0000256" key="5">
    <source>
        <dbReference type="SAM" id="SignalP"/>
    </source>
</evidence>
<proteinExistence type="predicted"/>
<evidence type="ECO:0000259" key="6">
    <source>
        <dbReference type="PROSITE" id="PS51123"/>
    </source>
</evidence>
<evidence type="ECO:0000256" key="4">
    <source>
        <dbReference type="PROSITE-ProRule" id="PRU00473"/>
    </source>
</evidence>
<comment type="caution">
    <text evidence="7">The sequence shown here is derived from an EMBL/GenBank/DDBJ whole genome shotgun (WGS) entry which is preliminary data.</text>
</comment>
<dbReference type="PANTHER" id="PTHR30329:SF21">
    <property type="entry name" value="LIPOPROTEIN YIAD-RELATED"/>
    <property type="match status" value="1"/>
</dbReference>
<keyword evidence="2 4" id="KW-0472">Membrane</keyword>